<dbReference type="KEGG" id="vg:26638124"/>
<keyword evidence="3" id="KW-1185">Reference proteome</keyword>
<dbReference type="InterPro" id="IPR034688">
    <property type="entry name" value="Linr3"/>
</dbReference>
<dbReference type="OrthoDB" id="21332at10239"/>
<name>A0A0A0Q0W1_9CAUD</name>
<gene>
    <name evidence="2" type="ORF">PM2_231</name>
</gene>
<evidence type="ECO:0000313" key="2">
    <source>
        <dbReference type="EMBL" id="AHY25193.1"/>
    </source>
</evidence>
<reference evidence="2 3" key="1">
    <citation type="journal article" date="2015" name="Plant Pathol. J.">
        <title>Isolation and Genomic Characterization of the T4-Like Bacteriophage PM2 Infecting Pectobacterium carotovorum subsp. carotovorum.</title>
        <authorList>
            <person name="Lim J.A."/>
            <person name="Lee D.H."/>
            <person name="Heu S."/>
        </authorList>
    </citation>
    <scope>NUCLEOTIDE SEQUENCE [LARGE SCALE GENOMIC DNA]</scope>
</reference>
<evidence type="ECO:0000313" key="3">
    <source>
        <dbReference type="Proteomes" id="UP000030739"/>
    </source>
</evidence>
<dbReference type="HAMAP" id="MF_04112">
    <property type="entry name" value="Linr3_BPT4"/>
    <property type="match status" value="1"/>
</dbReference>
<proteinExistence type="inferred from homology"/>
<dbReference type="RefSeq" id="YP_009211652.1">
    <property type="nucleotide sequence ID" value="NC_028940.1"/>
</dbReference>
<dbReference type="GeneID" id="26638124"/>
<comment type="similarity">
    <text evidence="1">Belongs to the T4likevirus lysis inhibition accessory protein rIII family.</text>
</comment>
<dbReference type="EMBL" id="KF835987">
    <property type="protein sequence ID" value="AHY25193.1"/>
    <property type="molecule type" value="Genomic_DNA"/>
</dbReference>
<evidence type="ECO:0000256" key="1">
    <source>
        <dbReference type="HAMAP-Rule" id="MF_04112"/>
    </source>
</evidence>
<accession>A0A0A0Q0W1</accession>
<protein>
    <recommendedName>
        <fullName evidence="1">Lysis inhibition accessory protein</fullName>
    </recommendedName>
</protein>
<organism evidence="2 3">
    <name type="scientific">Pectobacterium bacteriophage PM2</name>
    <dbReference type="NCBI Taxonomy" id="1429794"/>
    <lineage>
        <taxon>Viruses</taxon>
        <taxon>Duplodnaviria</taxon>
        <taxon>Heunggongvirae</taxon>
        <taxon>Uroviricota</taxon>
        <taxon>Caudoviricetes</taxon>
        <taxon>Pantevenvirales</taxon>
        <taxon>Straboviridae</taxon>
        <taxon>Tevenvirinae</taxon>
        <taxon>Mosugukvirus</taxon>
        <taxon>Mosugukvirus pm2</taxon>
    </lineage>
</organism>
<dbReference type="Proteomes" id="UP000030739">
    <property type="component" value="Segment"/>
</dbReference>
<comment type="subunit">
    <text evidence="1">Homooligomer. Interacts with holin (via N-terminus).</text>
</comment>
<dbReference type="GO" id="GO:0140678">
    <property type="term" value="F:molecular function inhibitor activity"/>
    <property type="evidence" value="ECO:0007669"/>
    <property type="project" value="UniProtKB-UniRule"/>
</dbReference>
<sequence>MSIINSTLDIQRKAWNFGHENYGASIDVESEILTVLKGFKHLNPVQLALKTTLESQDELKYAYSLCSAARKVVRHYVVTLK</sequence>
<feature type="site" description="Interaction with holin" evidence="1">
    <location>
        <position position="41"/>
    </location>
</feature>
<comment type="function">
    <text evidence="1">Probably binds to the cytoplasmic part of the holin during lysis inhibition and stabilizes the holin-antiholin complex thereby resulting in a robust block of the hole formation.</text>
</comment>